<sequence>MKSAGKWIGITSVTVAFMLLVTLLYTGLVENNGAPPAQQGVLDLRGIGLPERGMAQLSGEWEFVPDKLLEPGDPMLGQPGETIYLETPWTWRGKHENGGVHAKGSGTYRLKVLVPNEETIYGIKITNIRMAHKLYINGKLEGESGTPAYTREEHRPGNTPYTVFFSSDQGEIEIVIQVSNHVFFNGGVARPILFGAQKDVIIQTALSLGGDLACVMIFTLVGIHQLLQYLPRREDRSYLYCGLFLVLIAIGQTMQDEKIAQRLLPEIPFDFIYKLLDITIILSALVAVLLFSSLNSKMMSKRTQTLLILPLVICVATIPVIPYHAFNDIKLYVMFYLAFVEFYMVLGMARLYAQRQKGSYESKELLLFIAAVACLLIYLVADSLAKESMMSSDFIGKLGALIFTILMNILLAFRFARTMEETKKLTGQLEASNQAKDEFLIMTSHEIRTPLNAIMNITSHLLDEGEKALSPKQQQDLWLVKDISVKLSMLMQDLIDVTRLRHGEMKMQITSVNVRSVAKMVLDILQFELAGKKVVLQNEISAALWVQADENRLRQVLYNLVHNAIKYTVTGSITLSSTVTGDAALIAVEDTGAGIAPDKQRRLLKKEDPFGYDLPAEGYSGMGVGLYICRKLAEGMNGSLDIDWSEPGKGTRMMIGLPVEQAAASSAEDGSGEFPRRHSNALLEPLEVLGEYKETILIVDDEPSNIYTLLNILRRYPYNLLSALSAKEALAQIARHPDIDLIILDVMMPEMSGIELCRMLREQHSILSLPILFATAKDRSQDVALGLAAGANDYVTKPFEGETMLARIQTLLSMKSSFQEAIRNELAFHQAQIKPHFLYNALSGVISFCYTDGERAAYLLSRLSQYLRYILDVDSHELLVPLSRELELIEAYVDIERARFDDRFEFVSHVEKELEEFPIPSLCIQPFVENAIRHGFFDQDGRGTVSLTVEKDEGGVRVTVEDDGTGIPQEVLVRITGAGRPGDGVGIGILNIRRRLESIPGASLQIASEPGRGTRIVMRLPRDEEE</sequence>
<keyword evidence="1" id="KW-0067">ATP-binding</keyword>
<name>A0ACC7P3R0_9BACL</name>
<proteinExistence type="predicted"/>
<comment type="caution">
    <text evidence="1">The sequence shown here is derived from an EMBL/GenBank/DDBJ whole genome shotgun (WGS) entry which is preliminary data.</text>
</comment>
<evidence type="ECO:0000313" key="2">
    <source>
        <dbReference type="Proteomes" id="UP001631969"/>
    </source>
</evidence>
<evidence type="ECO:0000313" key="1">
    <source>
        <dbReference type="EMBL" id="MFM9331701.1"/>
    </source>
</evidence>
<keyword evidence="2" id="KW-1185">Reference proteome</keyword>
<organism evidence="1 2">
    <name type="scientific">Paenibacillus mesotrionivorans</name>
    <dbReference type="NCBI Taxonomy" id="3160968"/>
    <lineage>
        <taxon>Bacteria</taxon>
        <taxon>Bacillati</taxon>
        <taxon>Bacillota</taxon>
        <taxon>Bacilli</taxon>
        <taxon>Bacillales</taxon>
        <taxon>Paenibacillaceae</taxon>
        <taxon>Paenibacillus</taxon>
    </lineage>
</organism>
<dbReference type="EMBL" id="JBJURJ010000021">
    <property type="protein sequence ID" value="MFM9331701.1"/>
    <property type="molecule type" value="Genomic_DNA"/>
</dbReference>
<keyword evidence="1" id="KW-0547">Nucleotide-binding</keyword>
<gene>
    <name evidence="1" type="ORF">ACI1P1_25715</name>
</gene>
<reference evidence="1" key="1">
    <citation type="submission" date="2024-12" db="EMBL/GenBank/DDBJ databases">
        <authorList>
            <person name="Wu N."/>
        </authorList>
    </citation>
    <scope>NUCLEOTIDE SEQUENCE</scope>
    <source>
        <strain evidence="1">P15</strain>
    </source>
</reference>
<protein>
    <submittedName>
        <fullName evidence="1">ATP-binding protein</fullName>
    </submittedName>
</protein>
<dbReference type="Proteomes" id="UP001631969">
    <property type="component" value="Unassembled WGS sequence"/>
</dbReference>
<accession>A0ACC7P3R0</accession>